<dbReference type="Proteomes" id="UP000030690">
    <property type="component" value="Unassembled WGS sequence"/>
</dbReference>
<dbReference type="AlphaFoldDB" id="A0A024V2W3"/>
<protein>
    <submittedName>
        <fullName evidence="1">Uncharacterized protein</fullName>
    </submittedName>
</protein>
<dbReference type="OrthoDB" id="375586at2759"/>
<reference evidence="1 2" key="1">
    <citation type="submission" date="2013-02" db="EMBL/GenBank/DDBJ databases">
        <title>The Genome Annotation of Plasmodium falciparum Vietnam Oak-Knoll (FVO).</title>
        <authorList>
            <consortium name="The Broad Institute Genome Sequencing Platform"/>
            <consortium name="The Broad Institute Genome Sequencing Center for Infectious Disease"/>
            <person name="Neafsey D."/>
            <person name="Hoffman S."/>
            <person name="Volkman S."/>
            <person name="Rosenthal P."/>
            <person name="Walker B."/>
            <person name="Young S.K."/>
            <person name="Zeng Q."/>
            <person name="Gargeya S."/>
            <person name="Fitzgerald M."/>
            <person name="Haas B."/>
            <person name="Abouelleil A."/>
            <person name="Allen A.W."/>
            <person name="Alvarado L."/>
            <person name="Arachchi H.M."/>
            <person name="Berlin A.M."/>
            <person name="Chapman S.B."/>
            <person name="Gainer-Dewar J."/>
            <person name="Goldberg J."/>
            <person name="Griggs A."/>
            <person name="Gujja S."/>
            <person name="Hansen M."/>
            <person name="Howarth C."/>
            <person name="Imamovic A."/>
            <person name="Ireland A."/>
            <person name="Larimer J."/>
            <person name="McCowan C."/>
            <person name="Murphy C."/>
            <person name="Pearson M."/>
            <person name="Poon T.W."/>
            <person name="Priest M."/>
            <person name="Roberts A."/>
            <person name="Saif S."/>
            <person name="Shea T."/>
            <person name="Sisk P."/>
            <person name="Sykes S."/>
            <person name="Wortman J."/>
            <person name="Nusbaum C."/>
            <person name="Birren B."/>
        </authorList>
    </citation>
    <scope>NUCLEOTIDE SEQUENCE [LARGE SCALE GENOMIC DNA]</scope>
    <source>
        <strain evidence="2">Vietnam Oak-Knoll (FVO)</strain>
    </source>
</reference>
<accession>A0A024V2W3</accession>
<name>A0A024V2W3_PLAFA</name>
<gene>
    <name evidence="1" type="ORF">PFFVO_03775</name>
</gene>
<dbReference type="SMR" id="A0A024V2W3"/>
<sequence>MKYDITRRFRIFLRLVLLDKECGIEAGSLVDLKKWGREKILKNKELLSEYISYREVLNEYTKILKERKNEHIECNIEKVANQVGLTTKTMRNKE</sequence>
<proteinExistence type="predicted"/>
<evidence type="ECO:0000313" key="2">
    <source>
        <dbReference type="Proteomes" id="UP000030690"/>
    </source>
</evidence>
<evidence type="ECO:0000313" key="1">
    <source>
        <dbReference type="EMBL" id="ETW17343.1"/>
    </source>
</evidence>
<dbReference type="EMBL" id="KI925130">
    <property type="protein sequence ID" value="ETW17343.1"/>
    <property type="molecule type" value="Genomic_DNA"/>
</dbReference>
<organism evidence="1 2">
    <name type="scientific">Plasmodium falciparum Vietnam Oak-Knoll</name>
    <name type="common">FVO</name>
    <dbReference type="NCBI Taxonomy" id="1036723"/>
    <lineage>
        <taxon>Eukaryota</taxon>
        <taxon>Sar</taxon>
        <taxon>Alveolata</taxon>
        <taxon>Apicomplexa</taxon>
        <taxon>Aconoidasida</taxon>
        <taxon>Haemosporida</taxon>
        <taxon>Plasmodiidae</taxon>
        <taxon>Plasmodium</taxon>
        <taxon>Plasmodium (Laverania)</taxon>
    </lineage>
</organism>
<reference evidence="1 2" key="2">
    <citation type="submission" date="2013-02" db="EMBL/GenBank/DDBJ databases">
        <title>The Genome Sequence of Plasmodium falciparum Vietnam Oak-Knoll (FVO).</title>
        <authorList>
            <consortium name="The Broad Institute Genome Sequencing Platform"/>
            <consortium name="The Broad Institute Genome Sequencing Center for Infectious Disease"/>
            <person name="Neafsey D."/>
            <person name="Cheeseman I."/>
            <person name="Volkman S."/>
            <person name="Adams J."/>
            <person name="Walker B."/>
            <person name="Young S.K."/>
            <person name="Zeng Q."/>
            <person name="Gargeya S."/>
            <person name="Fitzgerald M."/>
            <person name="Haas B."/>
            <person name="Abouelleil A."/>
            <person name="Alvarado L."/>
            <person name="Arachchi H.M."/>
            <person name="Berlin A.M."/>
            <person name="Chapman S.B."/>
            <person name="Dewar J."/>
            <person name="Goldberg J."/>
            <person name="Griggs A."/>
            <person name="Gujja S."/>
            <person name="Hansen M."/>
            <person name="Howarth C."/>
            <person name="Imamovic A."/>
            <person name="Larimer J."/>
            <person name="McCowan C."/>
            <person name="Murphy C."/>
            <person name="Neiman D."/>
            <person name="Pearson M."/>
            <person name="Priest M."/>
            <person name="Roberts A."/>
            <person name="Saif S."/>
            <person name="Shea T."/>
            <person name="Sisk P."/>
            <person name="Sykes S."/>
            <person name="Wortman J."/>
            <person name="Nusbaum C."/>
            <person name="Birren B."/>
        </authorList>
    </citation>
    <scope>NUCLEOTIDE SEQUENCE [LARGE SCALE GENOMIC DNA]</scope>
    <source>
        <strain evidence="2">Vietnam Oak-Knoll (FVO)</strain>
    </source>
</reference>